<evidence type="ECO:0000313" key="1">
    <source>
        <dbReference type="EMBL" id="MBW3117678.1"/>
    </source>
</evidence>
<gene>
    <name evidence="1" type="ORF">KYI77_14585</name>
</gene>
<evidence type="ECO:0000313" key="2">
    <source>
        <dbReference type="Proteomes" id="UP001155882"/>
    </source>
</evidence>
<dbReference type="RefSeq" id="WP_165880353.1">
    <property type="nucleotide sequence ID" value="NZ_JAAOIA010000024.1"/>
</dbReference>
<comment type="caution">
    <text evidence="1">The sequence shown here is derived from an EMBL/GenBank/DDBJ whole genome shotgun (WGS) entry which is preliminary data.</text>
</comment>
<dbReference type="Proteomes" id="UP001155882">
    <property type="component" value="Unassembled WGS sequence"/>
</dbReference>
<dbReference type="AlphaFoldDB" id="A0AAE2ZGJ2"/>
<organism evidence="1 2">
    <name type="scientific">Providencia rettgeri</name>
    <dbReference type="NCBI Taxonomy" id="587"/>
    <lineage>
        <taxon>Bacteria</taxon>
        <taxon>Pseudomonadati</taxon>
        <taxon>Pseudomonadota</taxon>
        <taxon>Gammaproteobacteria</taxon>
        <taxon>Enterobacterales</taxon>
        <taxon>Morganellaceae</taxon>
        <taxon>Providencia</taxon>
    </lineage>
</organism>
<proteinExistence type="predicted"/>
<dbReference type="EMBL" id="JAHWLI010000048">
    <property type="protein sequence ID" value="MBW3117678.1"/>
    <property type="molecule type" value="Genomic_DNA"/>
</dbReference>
<accession>A0AAE2ZGJ2</accession>
<protein>
    <submittedName>
        <fullName evidence="1">Uncharacterized protein</fullName>
    </submittedName>
</protein>
<sequence length="682" mass="79540">MSSTFNKDQISLANIDSKNIFKEIDYSTILSVSKKPPTNTIYLEKTYQSVSDNLDKNSTAICHLLAKIDKLKHKFKIEGSDELSDLNQIESMLHEQDKNQEKNFEKLQELHSKHTNKQGYYTIPENSESILFNKSNLVNEYNADLFSFMLGLRHNKKGHFVSPSVISYQKNPIILNTIRVDLNKINEGLKNSYDLSQEYLYKTVENMKIRVNHMQRTLGLDSNITNLYINAKKSQNNIEQLLRELNSNSLMHFNSNNTVDGLMKHTTELNTQYTKIKDLHNVFDQIKSSEYLDGIHILFKQYKDTQINYQESDYQNNKEFKLLTELNLSIKYLKNLKTNIKEKFKNHKVSAFDLFKLDYNKQEKYQKNIDEKLEELFNKIESRINIEIKKEAGLYYNQSTYSINRSQLEKDILNLKESLASYIIESRILTHEKETHNFIEELTTQFHDELLRAKTLEKFVNLELNNHLHQFNPPSKIVSYTNNFCDKKNNIYMLAVEKKLLKNELNNLISNIHIKIPLKSTSSAVGEDAYYQTVKGKMYTLLDLTEQLGSLTKMYSSKEHSGILEYINDIHSLEKQIVQTEKEISQYIYTHSENKDKKSISSEITPLIIEIMNKKSKIMSIETRINEGADEVNFTDGNGNNKDFESLLSSIMAEFPQDTIISDVYDQPLHNKSMPVFIPLRD</sequence>
<name>A0AAE2ZGJ2_PRORE</name>
<reference evidence="1" key="1">
    <citation type="submission" date="2021-07" db="EMBL/GenBank/DDBJ databases">
        <authorList>
            <person name="Stanton E."/>
        </authorList>
    </citation>
    <scope>NUCLEOTIDE SEQUENCE</scope>
    <source>
        <strain evidence="1">2021EL-01139</strain>
    </source>
</reference>